<dbReference type="Proteomes" id="UP000274907">
    <property type="component" value="Unassembled WGS sequence"/>
</dbReference>
<dbReference type="SMART" id="SM00507">
    <property type="entry name" value="HNHc"/>
    <property type="match status" value="1"/>
</dbReference>
<feature type="region of interest" description="Disordered" evidence="1">
    <location>
        <begin position="99"/>
        <end position="154"/>
    </location>
</feature>
<dbReference type="EMBL" id="RXHJ01000002">
    <property type="protein sequence ID" value="RSZ65486.1"/>
    <property type="molecule type" value="Genomic_DNA"/>
</dbReference>
<gene>
    <name evidence="3" type="ORF">EAH68_01625</name>
</gene>
<feature type="region of interest" description="Disordered" evidence="1">
    <location>
        <begin position="420"/>
        <end position="480"/>
    </location>
</feature>
<dbReference type="GO" id="GO:0004519">
    <property type="term" value="F:endonuclease activity"/>
    <property type="evidence" value="ECO:0007669"/>
    <property type="project" value="UniProtKB-KW"/>
</dbReference>
<evidence type="ECO:0000259" key="2">
    <source>
        <dbReference type="SMART" id="SM00507"/>
    </source>
</evidence>
<comment type="caution">
    <text evidence="3">The sequence shown here is derived from an EMBL/GenBank/DDBJ whole genome shotgun (WGS) entry which is preliminary data.</text>
</comment>
<keyword evidence="3" id="KW-0540">Nuclease</keyword>
<feature type="compositionally biased region" description="Basic and acidic residues" evidence="1">
    <location>
        <begin position="123"/>
        <end position="152"/>
    </location>
</feature>
<dbReference type="OrthoDB" id="4398180at2"/>
<dbReference type="Pfam" id="PF02720">
    <property type="entry name" value="DUF222"/>
    <property type="match status" value="1"/>
</dbReference>
<proteinExistence type="predicted"/>
<protein>
    <submittedName>
        <fullName evidence="3">HNH endonuclease</fullName>
    </submittedName>
</protein>
<name>A0A430I237_9CORY</name>
<accession>A0A430I237</accession>
<keyword evidence="4" id="KW-1185">Reference proteome</keyword>
<dbReference type="InterPro" id="IPR003615">
    <property type="entry name" value="HNH_nuc"/>
</dbReference>
<organism evidence="3 4">
    <name type="scientific">Corynebacterium hylobatis</name>
    <dbReference type="NCBI Taxonomy" id="1859290"/>
    <lineage>
        <taxon>Bacteria</taxon>
        <taxon>Bacillati</taxon>
        <taxon>Actinomycetota</taxon>
        <taxon>Actinomycetes</taxon>
        <taxon>Mycobacteriales</taxon>
        <taxon>Corynebacteriaceae</taxon>
        <taxon>Corynebacterium</taxon>
    </lineage>
</organism>
<feature type="compositionally biased region" description="Acidic residues" evidence="1">
    <location>
        <begin position="113"/>
        <end position="122"/>
    </location>
</feature>
<sequence>MSTQQHTAALVAQIEAGITGLSELMSDPGSVAFEEVADSFEELERVLNAKALIDAAFAWLADTSPAAGRRAGSSRGLDYLLQNLGLSKREAAARLRTGHNLFTRPDPPPPPEPEPDAPEGTEEERSAREQAERERLERERREQEEASRRAEEQSAEMLRIIDRELEHLNEHADPGCAELYSLALAQAEHRRPEDLRAWLRDRVTRANEAGIPDLLAAYRKRYLRVGEPDKDGGRRIDGYLPAADAAKLIAALAPGLRAGANLADPTGEDERKLSQRAVDQLSVLLDRHLANQSAASRYGVGSVIFSVTAEDVAELSVHSGFRTNTGDELNLVDILRLGTAQHDVVVLHDTDGQPLALGRGHRHASFFQRVALFAAQGVCACPDCTTAAIHGDVHHLRAWEHGGATDLANLTLVCRPHHADNDDSRTGAGGKGHLDRCPTTGRVGRRAGPGQPLKFNTTHAQDRSAGARIRGRRVRAPDGG</sequence>
<reference evidence="3 4" key="1">
    <citation type="submission" date="2018-12" db="EMBL/GenBank/DDBJ databases">
        <title>YIM 101343 draft genome.</title>
        <authorList>
            <person name="Chen X."/>
        </authorList>
    </citation>
    <scope>NUCLEOTIDE SEQUENCE [LARGE SCALE GENOMIC DNA]</scope>
    <source>
        <strain evidence="3 4">YIM 101343</strain>
    </source>
</reference>
<dbReference type="AlphaFoldDB" id="A0A430I237"/>
<dbReference type="InterPro" id="IPR003870">
    <property type="entry name" value="DUF222"/>
</dbReference>
<keyword evidence="3" id="KW-0378">Hydrolase</keyword>
<evidence type="ECO:0000313" key="4">
    <source>
        <dbReference type="Proteomes" id="UP000274907"/>
    </source>
</evidence>
<evidence type="ECO:0000313" key="3">
    <source>
        <dbReference type="EMBL" id="RSZ65486.1"/>
    </source>
</evidence>
<dbReference type="RefSeq" id="WP_126119581.1">
    <property type="nucleotide sequence ID" value="NZ_RXHJ01000002.1"/>
</dbReference>
<feature type="domain" description="HNH nuclease" evidence="2">
    <location>
        <begin position="367"/>
        <end position="419"/>
    </location>
</feature>
<evidence type="ECO:0000256" key="1">
    <source>
        <dbReference type="SAM" id="MobiDB-lite"/>
    </source>
</evidence>
<keyword evidence="3" id="KW-0255">Endonuclease</keyword>
<dbReference type="CDD" id="cd00085">
    <property type="entry name" value="HNHc"/>
    <property type="match status" value="1"/>
</dbReference>